<sequence>MKRFYIFVVLTLCLFVNAFSQDDFFKKFADREDITSVYISKSMLRLMPNVQADGIDIGSVASKLDNIQILSCEKQEVVPLIRQELKYINPKNGYEELMKVNDEGEHTVIYLKETSGHSKEYILLCDEKKELTVVILKGSLSLSDIQGIIKQ</sequence>
<comment type="caution">
    <text evidence="2">The sequence shown here is derived from an EMBL/GenBank/DDBJ whole genome shotgun (WGS) entry which is preliminary data.</text>
</comment>
<gene>
    <name evidence="2" type="ORF">O6P32_05680</name>
</gene>
<dbReference type="RefSeq" id="WP_269877288.1">
    <property type="nucleotide sequence ID" value="NZ_JAPZVM010000003.1"/>
</dbReference>
<protein>
    <submittedName>
        <fullName evidence="2">DUF4252 domain-containing protein</fullName>
    </submittedName>
</protein>
<feature type="signal peptide" evidence="1">
    <location>
        <begin position="1"/>
        <end position="20"/>
    </location>
</feature>
<dbReference type="InterPro" id="IPR025348">
    <property type="entry name" value="DUF4252"/>
</dbReference>
<evidence type="ECO:0000313" key="3">
    <source>
        <dbReference type="Proteomes" id="UP001141933"/>
    </source>
</evidence>
<reference evidence="2" key="1">
    <citation type="submission" date="2022-12" db="EMBL/GenBank/DDBJ databases">
        <title>Phocaeicola acetigenes sp. nov., isolated feces from a healthy human.</title>
        <authorList>
            <person name="Do H."/>
            <person name="Ha Y.B."/>
            <person name="Kim J.-S."/>
            <person name="Suh M.K."/>
            <person name="Kim H.S."/>
            <person name="Lee J.-S."/>
        </authorList>
    </citation>
    <scope>NUCLEOTIDE SEQUENCE</scope>
    <source>
        <strain evidence="2">KGMB11183</strain>
    </source>
</reference>
<keyword evidence="1" id="KW-0732">Signal</keyword>
<name>A0ABT4PGM7_9BACT</name>
<dbReference type="Proteomes" id="UP001141933">
    <property type="component" value="Unassembled WGS sequence"/>
</dbReference>
<proteinExistence type="predicted"/>
<dbReference type="Pfam" id="PF14060">
    <property type="entry name" value="DUF4252"/>
    <property type="match status" value="1"/>
</dbReference>
<feature type="chain" id="PRO_5046704154" evidence="1">
    <location>
        <begin position="21"/>
        <end position="151"/>
    </location>
</feature>
<dbReference type="EMBL" id="JAPZVM010000003">
    <property type="protein sequence ID" value="MCZ8372202.1"/>
    <property type="molecule type" value="Genomic_DNA"/>
</dbReference>
<evidence type="ECO:0000256" key="1">
    <source>
        <dbReference type="SAM" id="SignalP"/>
    </source>
</evidence>
<evidence type="ECO:0000313" key="2">
    <source>
        <dbReference type="EMBL" id="MCZ8372202.1"/>
    </source>
</evidence>
<keyword evidence="3" id="KW-1185">Reference proteome</keyword>
<organism evidence="2 3">
    <name type="scientific">Phocaeicola acetigenes</name>
    <dbReference type="NCBI Taxonomy" id="3016083"/>
    <lineage>
        <taxon>Bacteria</taxon>
        <taxon>Pseudomonadati</taxon>
        <taxon>Bacteroidota</taxon>
        <taxon>Bacteroidia</taxon>
        <taxon>Bacteroidales</taxon>
        <taxon>Bacteroidaceae</taxon>
        <taxon>Phocaeicola</taxon>
    </lineage>
</organism>
<accession>A0ABT4PGM7</accession>